<dbReference type="AlphaFoldDB" id="A0A1H2NFQ0"/>
<gene>
    <name evidence="3" type="ORF">SAMN04488544_3885</name>
</gene>
<dbReference type="Gene3D" id="3.40.50.300">
    <property type="entry name" value="P-loop containing nucleotide triphosphate hydrolases"/>
    <property type="match status" value="1"/>
</dbReference>
<proteinExistence type="predicted"/>
<dbReference type="InterPro" id="IPR027417">
    <property type="entry name" value="P-loop_NTPase"/>
</dbReference>
<dbReference type="InterPro" id="IPR022521">
    <property type="entry name" value="Rv3660c"/>
</dbReference>
<dbReference type="PANTHER" id="PTHR43384:SF11">
    <property type="entry name" value="SEPTUM SITE DETERMINING PROTEIN"/>
    <property type="match status" value="1"/>
</dbReference>
<evidence type="ECO:0000259" key="2">
    <source>
        <dbReference type="Pfam" id="PF26563"/>
    </source>
</evidence>
<dbReference type="InterPro" id="IPR059050">
    <property type="entry name" value="Rv3660c_N"/>
</dbReference>
<dbReference type="Proteomes" id="UP000198825">
    <property type="component" value="Chromosome I"/>
</dbReference>
<keyword evidence="3" id="KW-0378">Hydrolase</keyword>
<name>A0A1H2NFQ0_9ACTN</name>
<dbReference type="GO" id="GO:0004386">
    <property type="term" value="F:helicase activity"/>
    <property type="evidence" value="ECO:0007669"/>
    <property type="project" value="UniProtKB-KW"/>
</dbReference>
<sequence>MPRPSTPPSRPAAPDGSVLVLTTDPLLARHVLSVVAAVGRAAREPASDDELRRAWRSAGAVLVGADSAARVADLVLPPRTEVWVVGRDDEQAATAAWSSRLRAAVTTLPDGAPDLAAALAGPGPGSGRAEVVALVGGSGGVGASTLAAGLAVTAARDGRRVLLLDTDVLGGGLDVLLGAEHLAGWRWSRFAAARGHLGDLGGQLPRCDGVDVLAVDRAAHDGAVLQADQLAAVLGSALASHDLVVVDLPRTTGPAHDEVLRRAGTVLLLVRADVRGVAGAEACRRELAPRCRDLRVVVRTGRGLRLDPGLVADALDLTLAGVLEEEAGLPVAAERGDPPGHAPRSALGRLCAGLLHAREAVA</sequence>
<dbReference type="InterPro" id="IPR050625">
    <property type="entry name" value="ParA/MinD_ATPase"/>
</dbReference>
<reference evidence="4" key="1">
    <citation type="submission" date="2016-10" db="EMBL/GenBank/DDBJ databases">
        <authorList>
            <person name="Varghese N."/>
            <person name="Submissions S."/>
        </authorList>
    </citation>
    <scope>NUCLEOTIDE SEQUENCE [LARGE SCALE GENOMIC DNA]</scope>
    <source>
        <strain evidence="4">DSM 21743</strain>
    </source>
</reference>
<dbReference type="EMBL" id="LT629799">
    <property type="protein sequence ID" value="SDV03945.1"/>
    <property type="molecule type" value="Genomic_DNA"/>
</dbReference>
<evidence type="ECO:0000313" key="4">
    <source>
        <dbReference type="Proteomes" id="UP000198825"/>
    </source>
</evidence>
<organism evidence="3 4">
    <name type="scientific">Microlunatus sagamiharensis</name>
    <dbReference type="NCBI Taxonomy" id="546874"/>
    <lineage>
        <taxon>Bacteria</taxon>
        <taxon>Bacillati</taxon>
        <taxon>Actinomycetota</taxon>
        <taxon>Actinomycetes</taxon>
        <taxon>Propionibacteriales</taxon>
        <taxon>Propionibacteriaceae</taxon>
        <taxon>Microlunatus</taxon>
    </lineage>
</organism>
<dbReference type="SUPFAM" id="SSF52540">
    <property type="entry name" value="P-loop containing nucleoside triphosphate hydrolases"/>
    <property type="match status" value="1"/>
</dbReference>
<dbReference type="GO" id="GO:0005829">
    <property type="term" value="C:cytosol"/>
    <property type="evidence" value="ECO:0007669"/>
    <property type="project" value="TreeGrafter"/>
</dbReference>
<evidence type="ECO:0000259" key="1">
    <source>
        <dbReference type="Pfam" id="PF01656"/>
    </source>
</evidence>
<dbReference type="GO" id="GO:0051782">
    <property type="term" value="P:negative regulation of cell division"/>
    <property type="evidence" value="ECO:0007669"/>
    <property type="project" value="TreeGrafter"/>
</dbReference>
<dbReference type="GO" id="GO:0016887">
    <property type="term" value="F:ATP hydrolysis activity"/>
    <property type="evidence" value="ECO:0007669"/>
    <property type="project" value="TreeGrafter"/>
</dbReference>
<feature type="domain" description="Rv3660c-like CheY-like N-terminal" evidence="2">
    <location>
        <begin position="21"/>
        <end position="122"/>
    </location>
</feature>
<dbReference type="Pfam" id="PF26563">
    <property type="entry name" value="Rv3660c_N"/>
    <property type="match status" value="1"/>
</dbReference>
<dbReference type="Pfam" id="PF01656">
    <property type="entry name" value="CbiA"/>
    <property type="match status" value="1"/>
</dbReference>
<dbReference type="PANTHER" id="PTHR43384">
    <property type="entry name" value="SEPTUM SITE-DETERMINING PROTEIN MIND HOMOLOG, CHLOROPLASTIC-RELATED"/>
    <property type="match status" value="1"/>
</dbReference>
<feature type="domain" description="CobQ/CobB/MinD/ParA nucleotide binding" evidence="1">
    <location>
        <begin position="132"/>
        <end position="168"/>
    </location>
</feature>
<accession>A0A1H2NFQ0</accession>
<dbReference type="STRING" id="546874.SAMN04488544_3885"/>
<dbReference type="InterPro" id="IPR002586">
    <property type="entry name" value="CobQ/CobB/MinD/ParA_Nub-bd_dom"/>
</dbReference>
<dbReference type="GO" id="GO:0005524">
    <property type="term" value="F:ATP binding"/>
    <property type="evidence" value="ECO:0007669"/>
    <property type="project" value="TreeGrafter"/>
</dbReference>
<protein>
    <submittedName>
        <fullName evidence="3">Helicase/secretion neighborhood CpaE-like protein</fullName>
    </submittedName>
</protein>
<keyword evidence="3" id="KW-0347">Helicase</keyword>
<keyword evidence="3" id="KW-0067">ATP-binding</keyword>
<dbReference type="GO" id="GO:0009898">
    <property type="term" value="C:cytoplasmic side of plasma membrane"/>
    <property type="evidence" value="ECO:0007669"/>
    <property type="project" value="TreeGrafter"/>
</dbReference>
<keyword evidence="3" id="KW-0547">Nucleotide-binding</keyword>
<keyword evidence="4" id="KW-1185">Reference proteome</keyword>
<dbReference type="NCBIfam" id="TIGR03815">
    <property type="entry name" value="CpaE_hom_Actino"/>
    <property type="match status" value="1"/>
</dbReference>
<evidence type="ECO:0000313" key="3">
    <source>
        <dbReference type="EMBL" id="SDV03945.1"/>
    </source>
</evidence>